<proteinExistence type="predicted"/>
<keyword evidence="3" id="KW-1185">Reference proteome</keyword>
<dbReference type="EMBL" id="JBBPBN010000059">
    <property type="protein sequence ID" value="KAK8988095.1"/>
    <property type="molecule type" value="Genomic_DNA"/>
</dbReference>
<feature type="region of interest" description="Disordered" evidence="1">
    <location>
        <begin position="48"/>
        <end position="75"/>
    </location>
</feature>
<dbReference type="InterPro" id="IPR040381">
    <property type="entry name" value="At4g14450-like"/>
</dbReference>
<organism evidence="2 3">
    <name type="scientific">Hibiscus sabdariffa</name>
    <name type="common">roselle</name>
    <dbReference type="NCBI Taxonomy" id="183260"/>
    <lineage>
        <taxon>Eukaryota</taxon>
        <taxon>Viridiplantae</taxon>
        <taxon>Streptophyta</taxon>
        <taxon>Embryophyta</taxon>
        <taxon>Tracheophyta</taxon>
        <taxon>Spermatophyta</taxon>
        <taxon>Magnoliopsida</taxon>
        <taxon>eudicotyledons</taxon>
        <taxon>Gunneridae</taxon>
        <taxon>Pentapetalae</taxon>
        <taxon>rosids</taxon>
        <taxon>malvids</taxon>
        <taxon>Malvales</taxon>
        <taxon>Malvaceae</taxon>
        <taxon>Malvoideae</taxon>
        <taxon>Hibiscus</taxon>
    </lineage>
</organism>
<accession>A0ABR2PIS6</accession>
<sequence>MSTTPRKSSSVNGSDMRKLSRLQRYAPASILISPASNWNIAIPLLSPIATSPPSIDQRMTEKKEEPPRQSQITEPQKRVFKMWQHPAAPLCYEPAPLAPAFVPI</sequence>
<dbReference type="PANTHER" id="PTHR33912">
    <property type="entry name" value="OS01G0939400 PROTEIN"/>
    <property type="match status" value="1"/>
</dbReference>
<gene>
    <name evidence="2" type="ORF">V6N11_065694</name>
</gene>
<name>A0ABR2PIS6_9ROSI</name>
<dbReference type="PANTHER" id="PTHR33912:SF2">
    <property type="entry name" value="PUTATIVE-RELATED"/>
    <property type="match status" value="1"/>
</dbReference>
<dbReference type="Proteomes" id="UP001396334">
    <property type="component" value="Unassembled WGS sequence"/>
</dbReference>
<comment type="caution">
    <text evidence="2">The sequence shown here is derived from an EMBL/GenBank/DDBJ whole genome shotgun (WGS) entry which is preliminary data.</text>
</comment>
<evidence type="ECO:0000256" key="1">
    <source>
        <dbReference type="SAM" id="MobiDB-lite"/>
    </source>
</evidence>
<feature type="compositionally biased region" description="Basic and acidic residues" evidence="1">
    <location>
        <begin position="58"/>
        <end position="67"/>
    </location>
</feature>
<evidence type="ECO:0000313" key="2">
    <source>
        <dbReference type="EMBL" id="KAK8988095.1"/>
    </source>
</evidence>
<evidence type="ECO:0000313" key="3">
    <source>
        <dbReference type="Proteomes" id="UP001396334"/>
    </source>
</evidence>
<protein>
    <submittedName>
        <fullName evidence="2">Uncharacterized protein</fullName>
    </submittedName>
</protein>
<reference evidence="2 3" key="1">
    <citation type="journal article" date="2024" name="G3 (Bethesda)">
        <title>Genome assembly of Hibiscus sabdariffa L. provides insights into metabolisms of medicinal natural products.</title>
        <authorList>
            <person name="Kim T."/>
        </authorList>
    </citation>
    <scope>NUCLEOTIDE SEQUENCE [LARGE SCALE GENOMIC DNA]</scope>
    <source>
        <strain evidence="2">TK-2024</strain>
        <tissue evidence="2">Old leaves</tissue>
    </source>
</reference>